<dbReference type="InterPro" id="IPR001579">
    <property type="entry name" value="Glyco_hydro_18_chit_AS"/>
</dbReference>
<dbReference type="PANTHER" id="PTHR11177:SF317">
    <property type="entry name" value="CHITINASE 12-RELATED"/>
    <property type="match status" value="1"/>
</dbReference>
<dbReference type="GO" id="GO:0004568">
    <property type="term" value="F:chitinase activity"/>
    <property type="evidence" value="ECO:0007669"/>
    <property type="project" value="TreeGrafter"/>
</dbReference>
<evidence type="ECO:0000256" key="4">
    <source>
        <dbReference type="RuleBase" id="RU004453"/>
    </source>
</evidence>
<dbReference type="GO" id="GO:0005576">
    <property type="term" value="C:extracellular region"/>
    <property type="evidence" value="ECO:0007669"/>
    <property type="project" value="TreeGrafter"/>
</dbReference>
<evidence type="ECO:0000313" key="6">
    <source>
        <dbReference type="EMBL" id="RMZ57681.1"/>
    </source>
</evidence>
<dbReference type="Proteomes" id="UP000279271">
    <property type="component" value="Unassembled WGS sequence"/>
</dbReference>
<keyword evidence="2 3" id="KW-0326">Glycosidase</keyword>
<organism evidence="6 7">
    <name type="scientific">Auxenochlorella protothecoides</name>
    <name type="common">Green microalga</name>
    <name type="synonym">Chlorella protothecoides</name>
    <dbReference type="NCBI Taxonomy" id="3075"/>
    <lineage>
        <taxon>Eukaryota</taxon>
        <taxon>Viridiplantae</taxon>
        <taxon>Chlorophyta</taxon>
        <taxon>core chlorophytes</taxon>
        <taxon>Trebouxiophyceae</taxon>
        <taxon>Chlorellales</taxon>
        <taxon>Chlorellaceae</taxon>
        <taxon>Auxenochlorella</taxon>
    </lineage>
</organism>
<dbReference type="SUPFAM" id="SSF51445">
    <property type="entry name" value="(Trans)glycosidases"/>
    <property type="match status" value="2"/>
</dbReference>
<dbReference type="InterPro" id="IPR017853">
    <property type="entry name" value="GH"/>
</dbReference>
<accession>A0A3M7L4L3</accession>
<evidence type="ECO:0000313" key="7">
    <source>
        <dbReference type="Proteomes" id="UP000279271"/>
    </source>
</evidence>
<dbReference type="Pfam" id="PF00704">
    <property type="entry name" value="Glyco_hydro_18"/>
    <property type="match status" value="2"/>
</dbReference>
<feature type="non-terminal residue" evidence="6">
    <location>
        <position position="401"/>
    </location>
</feature>
<protein>
    <recommendedName>
        <fullName evidence="5">GH18 domain-containing protein</fullName>
    </recommendedName>
</protein>
<evidence type="ECO:0000256" key="2">
    <source>
        <dbReference type="ARBA" id="ARBA00023295"/>
    </source>
</evidence>
<dbReference type="InterPro" id="IPR050314">
    <property type="entry name" value="Glycosyl_Hydrlase_18"/>
</dbReference>
<dbReference type="InterPro" id="IPR001223">
    <property type="entry name" value="Glyco_hydro18_cat"/>
</dbReference>
<dbReference type="Gene3D" id="3.20.20.80">
    <property type="entry name" value="Glycosidases"/>
    <property type="match status" value="2"/>
</dbReference>
<dbReference type="EMBL" id="QOKY01000126">
    <property type="protein sequence ID" value="RMZ57681.1"/>
    <property type="molecule type" value="Genomic_DNA"/>
</dbReference>
<gene>
    <name evidence="6" type="ORF">APUTEX25_001881</name>
</gene>
<evidence type="ECO:0000259" key="5">
    <source>
        <dbReference type="PROSITE" id="PS51910"/>
    </source>
</evidence>
<dbReference type="GO" id="GO:0008061">
    <property type="term" value="F:chitin binding"/>
    <property type="evidence" value="ECO:0007669"/>
    <property type="project" value="TreeGrafter"/>
</dbReference>
<keyword evidence="1 3" id="KW-0378">Hydrolase</keyword>
<reference evidence="7" key="1">
    <citation type="journal article" date="2018" name="Algal Res.">
        <title>Characterization of plant carbon substrate utilization by Auxenochlorella protothecoides.</title>
        <authorList>
            <person name="Vogler B.W."/>
            <person name="Starkenburg S.R."/>
            <person name="Sudasinghe N."/>
            <person name="Schambach J.Y."/>
            <person name="Rollin J.A."/>
            <person name="Pattathil S."/>
            <person name="Barry A.N."/>
        </authorList>
    </citation>
    <scope>NUCLEOTIDE SEQUENCE [LARGE SCALE GENOMIC DNA]</scope>
    <source>
        <strain evidence="7">UTEX 25</strain>
    </source>
</reference>
<feature type="domain" description="GH18" evidence="5">
    <location>
        <begin position="1"/>
        <end position="250"/>
    </location>
</feature>
<comment type="similarity">
    <text evidence="4">Belongs to the glycosyl hydrolase 18 family.</text>
</comment>
<proteinExistence type="inferred from homology"/>
<dbReference type="PANTHER" id="PTHR11177">
    <property type="entry name" value="CHITINASE"/>
    <property type="match status" value="1"/>
</dbReference>
<dbReference type="GO" id="GO:0006032">
    <property type="term" value="P:chitin catabolic process"/>
    <property type="evidence" value="ECO:0007669"/>
    <property type="project" value="TreeGrafter"/>
</dbReference>
<sequence>SQYTAGQTDLANTGLLFEGTSAAQLTAGIQALQSKGTKVMLSIGGASNADRPVEWESWNVKAATDFVQDFGLDGIDIDFEPREPGCKVSQDTGNMACNTDEKFENIISGYRAGLDTLGSGKLLSAALWSSGAWGQAPWTGLGIGSPQTGLSINMLKATGCALDFIHVMSYDAGPNFPYRDAYQAYRSFYPGRILLGMEVAPEAFGGNVLTIDTVYDLGNTVKELGGAGLFLFSFTKRREFGARVQALRSRGTKVMISVGGASTPDNTVSWNSFNAAAAAAFVQDFGLDGIDIDFQPDKPVSPTTGLMTCAVDEQFQNIVLQYRSSLAATGCKLLSAALRSSGAWGQAPYENLGVGSPQTGLSINMLKAVGSNLDFINVLSYNGGPDFNYTAAYQAYKSFFP</sequence>
<dbReference type="PROSITE" id="PS01095">
    <property type="entry name" value="GH18_1"/>
    <property type="match status" value="1"/>
</dbReference>
<name>A0A3M7L4L3_AUXPR</name>
<dbReference type="PROSITE" id="PS51910">
    <property type="entry name" value="GH18_2"/>
    <property type="match status" value="1"/>
</dbReference>
<comment type="caution">
    <text evidence="6">The sequence shown here is derived from an EMBL/GenBank/DDBJ whole genome shotgun (WGS) entry which is preliminary data.</text>
</comment>
<feature type="non-terminal residue" evidence="6">
    <location>
        <position position="1"/>
    </location>
</feature>
<dbReference type="GO" id="GO:0005975">
    <property type="term" value="P:carbohydrate metabolic process"/>
    <property type="evidence" value="ECO:0007669"/>
    <property type="project" value="InterPro"/>
</dbReference>
<evidence type="ECO:0000256" key="3">
    <source>
        <dbReference type="RuleBase" id="RU000489"/>
    </source>
</evidence>
<dbReference type="AlphaFoldDB" id="A0A3M7L4L3"/>
<evidence type="ECO:0000256" key="1">
    <source>
        <dbReference type="ARBA" id="ARBA00022801"/>
    </source>
</evidence>